<dbReference type="GO" id="GO:0007165">
    <property type="term" value="P:signal transduction"/>
    <property type="evidence" value="ECO:0007669"/>
    <property type="project" value="UniProtKB-KW"/>
</dbReference>
<evidence type="ECO:0000256" key="9">
    <source>
        <dbReference type="ARBA" id="ARBA00023224"/>
    </source>
</evidence>
<feature type="transmembrane region" description="Helical" evidence="10">
    <location>
        <begin position="33"/>
        <end position="51"/>
    </location>
</feature>
<keyword evidence="6 10" id="KW-1133">Transmembrane helix</keyword>
<organism evidence="11 12">
    <name type="scientific">Zophobas morio</name>
    <dbReference type="NCBI Taxonomy" id="2755281"/>
    <lineage>
        <taxon>Eukaryota</taxon>
        <taxon>Metazoa</taxon>
        <taxon>Ecdysozoa</taxon>
        <taxon>Arthropoda</taxon>
        <taxon>Hexapoda</taxon>
        <taxon>Insecta</taxon>
        <taxon>Pterygota</taxon>
        <taxon>Neoptera</taxon>
        <taxon>Endopterygota</taxon>
        <taxon>Coleoptera</taxon>
        <taxon>Polyphaga</taxon>
        <taxon>Cucujiformia</taxon>
        <taxon>Tenebrionidae</taxon>
        <taxon>Zophobas</taxon>
    </lineage>
</organism>
<keyword evidence="7 10" id="KW-0472">Membrane</keyword>
<evidence type="ECO:0000313" key="12">
    <source>
        <dbReference type="Proteomes" id="UP001168821"/>
    </source>
</evidence>
<feature type="transmembrane region" description="Helical" evidence="10">
    <location>
        <begin position="63"/>
        <end position="81"/>
    </location>
</feature>
<dbReference type="GO" id="GO:0004984">
    <property type="term" value="F:olfactory receptor activity"/>
    <property type="evidence" value="ECO:0007669"/>
    <property type="project" value="InterPro"/>
</dbReference>
<reference evidence="11" key="1">
    <citation type="journal article" date="2023" name="G3 (Bethesda)">
        <title>Whole genome assemblies of Zophobas morio and Tenebrio molitor.</title>
        <authorList>
            <person name="Kaur S."/>
            <person name="Stinson S.A."/>
            <person name="diCenzo G.C."/>
        </authorList>
    </citation>
    <scope>NUCLEOTIDE SEQUENCE</scope>
    <source>
        <strain evidence="11">QUZm001</strain>
    </source>
</reference>
<comment type="caution">
    <text evidence="10">Lacks conserved residue(s) required for the propagation of feature annotation.</text>
</comment>
<keyword evidence="12" id="KW-1185">Reference proteome</keyword>
<dbReference type="GO" id="GO:0005549">
    <property type="term" value="F:odorant binding"/>
    <property type="evidence" value="ECO:0007669"/>
    <property type="project" value="InterPro"/>
</dbReference>
<feature type="transmembrane region" description="Helical" evidence="10">
    <location>
        <begin position="121"/>
        <end position="143"/>
    </location>
</feature>
<dbReference type="AlphaFoldDB" id="A0AA38IP57"/>
<evidence type="ECO:0000256" key="10">
    <source>
        <dbReference type="RuleBase" id="RU351113"/>
    </source>
</evidence>
<evidence type="ECO:0000313" key="11">
    <source>
        <dbReference type="EMBL" id="KAJ3660600.1"/>
    </source>
</evidence>
<evidence type="ECO:0000256" key="8">
    <source>
        <dbReference type="ARBA" id="ARBA00023170"/>
    </source>
</evidence>
<evidence type="ECO:0000256" key="3">
    <source>
        <dbReference type="ARBA" id="ARBA00022606"/>
    </source>
</evidence>
<feature type="transmembrane region" description="Helical" evidence="10">
    <location>
        <begin position="247"/>
        <end position="268"/>
    </location>
</feature>
<feature type="transmembrane region" description="Helical" evidence="10">
    <location>
        <begin position="280"/>
        <end position="300"/>
    </location>
</feature>
<dbReference type="GO" id="GO:0005886">
    <property type="term" value="C:plasma membrane"/>
    <property type="evidence" value="ECO:0007669"/>
    <property type="project" value="UniProtKB-SubCell"/>
</dbReference>
<dbReference type="EMBL" id="JALNTZ010000002">
    <property type="protein sequence ID" value="KAJ3660600.1"/>
    <property type="molecule type" value="Genomic_DNA"/>
</dbReference>
<gene>
    <name evidence="11" type="ORF">Zmor_005041</name>
</gene>
<protein>
    <recommendedName>
        <fullName evidence="10">Odorant receptor</fullName>
    </recommendedName>
</protein>
<evidence type="ECO:0000256" key="7">
    <source>
        <dbReference type="ARBA" id="ARBA00023136"/>
    </source>
</evidence>
<evidence type="ECO:0000256" key="2">
    <source>
        <dbReference type="ARBA" id="ARBA00022475"/>
    </source>
</evidence>
<comment type="similarity">
    <text evidence="10">Belongs to the insect chemoreceptor superfamily. Heteromeric odorant receptor channel (TC 1.A.69) family.</text>
</comment>
<dbReference type="InterPro" id="IPR004117">
    <property type="entry name" value="7tm6_olfct_rcpt"/>
</dbReference>
<evidence type="ECO:0000256" key="6">
    <source>
        <dbReference type="ARBA" id="ARBA00022989"/>
    </source>
</evidence>
<keyword evidence="5 10" id="KW-0552">Olfaction</keyword>
<feature type="transmembrane region" description="Helical" evidence="10">
    <location>
        <begin position="167"/>
        <end position="195"/>
    </location>
</feature>
<evidence type="ECO:0000256" key="5">
    <source>
        <dbReference type="ARBA" id="ARBA00022725"/>
    </source>
</evidence>
<evidence type="ECO:0000256" key="1">
    <source>
        <dbReference type="ARBA" id="ARBA00004651"/>
    </source>
</evidence>
<keyword evidence="2" id="KW-1003">Cell membrane</keyword>
<sequence length="374" mass="44048">MKTMKILKDDHLFKLTTLPNILSFHRIVKKISFFYYAFMLQLFVVDVLVIIFTNQYHLMLTRYSDFGGAFFLGLTNYITLYHRNYVQMYWSTYYETFPNLWPLHHVSDVDYTRFQRLAKRAVIVSLIMAIGTTIAATAALPWYGNEYDVYFPVKVAVDYLKNWKLHIYLFLFYSLLYHGGFTIISNLYCLMYIVLHLYNQFCMMNAKLKMLSEFQEGEQNVVTQELLSCIKLHQHLLGFSRRINSMLYYPIFYYSVSGVITALSLFLYPIVTLGDLCRMIFTGIVATFSTAGICFLGQLLENESEKTFISAYATKWYLWNRKNKMLLQIFLSMTQKKTVISSSGIITINYRLLIGLYRTIYPFLMFLIHISNTF</sequence>
<dbReference type="PANTHER" id="PTHR21137:SF35">
    <property type="entry name" value="ODORANT RECEPTOR 19A-RELATED"/>
    <property type="match status" value="1"/>
</dbReference>
<keyword evidence="3 10" id="KW-0716">Sensory transduction</keyword>
<keyword evidence="9 10" id="KW-0807">Transducer</keyword>
<dbReference type="Proteomes" id="UP001168821">
    <property type="component" value="Unassembled WGS sequence"/>
</dbReference>
<dbReference type="Pfam" id="PF02949">
    <property type="entry name" value="7tm_6"/>
    <property type="match status" value="1"/>
</dbReference>
<evidence type="ECO:0000256" key="4">
    <source>
        <dbReference type="ARBA" id="ARBA00022692"/>
    </source>
</evidence>
<name>A0AA38IP57_9CUCU</name>
<accession>A0AA38IP57</accession>
<keyword evidence="4 10" id="KW-0812">Transmembrane</keyword>
<comment type="subcellular location">
    <subcellularLocation>
        <location evidence="1 10">Cell membrane</location>
        <topology evidence="1 10">Multi-pass membrane protein</topology>
    </subcellularLocation>
</comment>
<keyword evidence="8 10" id="KW-0675">Receptor</keyword>
<proteinExistence type="inferred from homology"/>
<comment type="caution">
    <text evidence="11">The sequence shown here is derived from an EMBL/GenBank/DDBJ whole genome shotgun (WGS) entry which is preliminary data.</text>
</comment>
<dbReference type="PANTHER" id="PTHR21137">
    <property type="entry name" value="ODORANT RECEPTOR"/>
    <property type="match status" value="1"/>
</dbReference>